<feature type="region of interest" description="Disordered" evidence="1">
    <location>
        <begin position="284"/>
        <end position="308"/>
    </location>
</feature>
<dbReference type="Pfam" id="PF05929">
    <property type="entry name" value="Phage_GPO"/>
    <property type="match status" value="1"/>
</dbReference>
<keyword evidence="3" id="KW-1185">Reference proteome</keyword>
<evidence type="ECO:0000313" key="2">
    <source>
        <dbReference type="EMBL" id="MDD1010618.1"/>
    </source>
</evidence>
<dbReference type="EMBL" id="JAMDHA010000029">
    <property type="protein sequence ID" value="MDD1010618.1"/>
    <property type="molecule type" value="Genomic_DNA"/>
</dbReference>
<reference evidence="2 3" key="1">
    <citation type="submission" date="2022-05" db="EMBL/GenBank/DDBJ databases">
        <title>Novel Pseudomonas spp. Isolated from a Rainbow Trout Aquaculture Facility.</title>
        <authorList>
            <person name="Testerman T."/>
            <person name="Graf J."/>
        </authorList>
    </citation>
    <scope>NUCLEOTIDE SEQUENCE [LARGE SCALE GENOMIC DNA]</scope>
    <source>
        <strain evidence="2 3">ID1042</strain>
    </source>
</reference>
<dbReference type="RefSeq" id="WP_273877975.1">
    <property type="nucleotide sequence ID" value="NZ_JAMDHA010000029.1"/>
</dbReference>
<evidence type="ECO:0000313" key="3">
    <source>
        <dbReference type="Proteomes" id="UP001148185"/>
    </source>
</evidence>
<comment type="caution">
    <text evidence="2">The sequence shown here is derived from an EMBL/GenBank/DDBJ whole genome shotgun (WGS) entry which is preliminary data.</text>
</comment>
<organism evidence="2 3">
    <name type="scientific">Pseudomonas shahriarae</name>
    <dbReference type="NCBI Taxonomy" id="2745512"/>
    <lineage>
        <taxon>Bacteria</taxon>
        <taxon>Pseudomonadati</taxon>
        <taxon>Pseudomonadota</taxon>
        <taxon>Gammaproteobacteria</taxon>
        <taxon>Pseudomonadales</taxon>
        <taxon>Pseudomonadaceae</taxon>
        <taxon>Pseudomonas</taxon>
    </lineage>
</organism>
<dbReference type="Proteomes" id="UP001148185">
    <property type="component" value="Unassembled WGS sequence"/>
</dbReference>
<accession>A0A9X4C5I3</accession>
<protein>
    <submittedName>
        <fullName evidence="2">GPO family capsid scaffolding protein</fullName>
    </submittedName>
</protein>
<name>A0A9X4C5I3_9PSED</name>
<proteinExistence type="predicted"/>
<evidence type="ECO:0000256" key="1">
    <source>
        <dbReference type="SAM" id="MobiDB-lite"/>
    </source>
</evidence>
<sequence>MPRSLVSYWKRVATSGPTVDGREILPQELRDIAETYTPTLYTAVIWCEHERWFGSHGTVFAVRLIEEGDDLEPGQVALEAQLKPNDKLLRLNDAGEKLFTSIEIKPNFRGRGKAYMTGIAVTDEPASVGTQELYFSSRTSRDAYYAASQELGPLRETEAQGEIGRLVGMFTRLFKRFGIDDTAAETTPQTPTESKPPMDEATATALKALLAQLLVVAAGIQAVIEPAAEDAPEPDQAPIDDVSAAVDEIVNTAEEEREFKRNGGSSNKAVLAALTSLQQQFTTLQNTSTGRQLPRSTGAADKTKARVL</sequence>
<dbReference type="AlphaFoldDB" id="A0A9X4C5I3"/>
<dbReference type="InterPro" id="IPR009228">
    <property type="entry name" value="Capsid_scaffold_GpO"/>
</dbReference>
<gene>
    <name evidence="2" type="ORF">M5G27_24395</name>
</gene>